<name>A0A239IP01_9SPHN</name>
<proteinExistence type="predicted"/>
<dbReference type="Proteomes" id="UP000198339">
    <property type="component" value="Unassembled WGS sequence"/>
</dbReference>
<reference evidence="1 2" key="1">
    <citation type="submission" date="2017-06" db="EMBL/GenBank/DDBJ databases">
        <authorList>
            <person name="Kim H.J."/>
            <person name="Triplett B.A."/>
        </authorList>
    </citation>
    <scope>NUCLEOTIDE SEQUENCE [LARGE SCALE GENOMIC DNA]</scope>
    <source>
        <strain evidence="1 2">DS15</strain>
    </source>
</reference>
<organism evidence="1 2">
    <name type="scientific">Sphingopyxis indica</name>
    <dbReference type="NCBI Taxonomy" id="436663"/>
    <lineage>
        <taxon>Bacteria</taxon>
        <taxon>Pseudomonadati</taxon>
        <taxon>Pseudomonadota</taxon>
        <taxon>Alphaproteobacteria</taxon>
        <taxon>Sphingomonadales</taxon>
        <taxon>Sphingomonadaceae</taxon>
        <taxon>Sphingopyxis</taxon>
    </lineage>
</organism>
<protein>
    <submittedName>
        <fullName evidence="1">Uncharacterized protein</fullName>
    </submittedName>
</protein>
<gene>
    <name evidence="1" type="ORF">SAMN06295955_10867</name>
</gene>
<dbReference type="AlphaFoldDB" id="A0A239IP01"/>
<dbReference type="EMBL" id="FZPA01000008">
    <property type="protein sequence ID" value="SNS94793.1"/>
    <property type="molecule type" value="Genomic_DNA"/>
</dbReference>
<dbReference type="RefSeq" id="WP_141133971.1">
    <property type="nucleotide sequence ID" value="NZ_FZPA01000008.1"/>
</dbReference>
<accession>A0A239IP01</accession>
<sequence>MELMQISADPSRHVARLPDLDVAVRRIFPLGRFLDVLRSKAMGLVAPHSWEDPREDPVALCMLEGSKLSPPKGQQPLSAYLAPVWAQCWSLNPGSDTLLRAYSRVRIDPQSRRNSDPDAEGVIVTTTVRHLLSAAEGWHADGADSHFVIGGVDYVEDSEIGQRIVNACNTDGYGPAFFRTVPGRAESLLWKRIYFSHEQEVRLMLIARTWPKDQSVPQVRNVRVDPNRLFHSISFDPRLISFEAKEREAEVRDAGYSGEIRPDQSYQKIVNLLEMRRDWPDP</sequence>
<keyword evidence="2" id="KW-1185">Reference proteome</keyword>
<evidence type="ECO:0000313" key="1">
    <source>
        <dbReference type="EMBL" id="SNS94793.1"/>
    </source>
</evidence>
<evidence type="ECO:0000313" key="2">
    <source>
        <dbReference type="Proteomes" id="UP000198339"/>
    </source>
</evidence>
<dbReference type="OrthoDB" id="7852032at2"/>